<feature type="transmembrane region" description="Helical" evidence="6">
    <location>
        <begin position="252"/>
        <end position="272"/>
    </location>
</feature>
<proteinExistence type="inferred from homology"/>
<feature type="transmembrane region" description="Helical" evidence="6">
    <location>
        <begin position="227"/>
        <end position="246"/>
    </location>
</feature>
<comment type="similarity">
    <text evidence="5">Belongs to the OXA1/ALB3/YidC family.</text>
</comment>
<keyword evidence="3 6" id="KW-1133">Transmembrane helix</keyword>
<protein>
    <submittedName>
        <fullName evidence="8">YidC/Oxa1 family membrane protein insertase</fullName>
    </submittedName>
</protein>
<feature type="transmembrane region" description="Helical" evidence="6">
    <location>
        <begin position="6"/>
        <end position="25"/>
    </location>
</feature>
<evidence type="ECO:0000256" key="5">
    <source>
        <dbReference type="RuleBase" id="RU003945"/>
    </source>
</evidence>
<dbReference type="RefSeq" id="WP_244773050.1">
    <property type="nucleotide sequence ID" value="NZ_CP094929.1"/>
</dbReference>
<feature type="transmembrane region" description="Helical" evidence="6">
    <location>
        <begin position="366"/>
        <end position="385"/>
    </location>
</feature>
<feature type="transmembrane region" description="Helical" evidence="6">
    <location>
        <begin position="336"/>
        <end position="359"/>
    </location>
</feature>
<dbReference type="SUPFAM" id="SSF53649">
    <property type="entry name" value="Alkaline phosphatase-like"/>
    <property type="match status" value="1"/>
</dbReference>
<feature type="transmembrane region" description="Helical" evidence="6">
    <location>
        <begin position="183"/>
        <end position="207"/>
    </location>
</feature>
<dbReference type="EMBL" id="CP094929">
    <property type="protein sequence ID" value="UOM51574.1"/>
    <property type="molecule type" value="Genomic_DNA"/>
</dbReference>
<dbReference type="Proteomes" id="UP000829708">
    <property type="component" value="Chromosome"/>
</dbReference>
<accession>A0ABY4DBC3</accession>
<feature type="transmembrane region" description="Helical" evidence="6">
    <location>
        <begin position="436"/>
        <end position="457"/>
    </location>
</feature>
<evidence type="ECO:0000313" key="9">
    <source>
        <dbReference type="Proteomes" id="UP000829708"/>
    </source>
</evidence>
<gene>
    <name evidence="8" type="ORF">MUG09_02145</name>
</gene>
<feature type="domain" description="Membrane insertase YidC/Oxa/ALB C-terminal" evidence="7">
    <location>
        <begin position="32"/>
        <end position="219"/>
    </location>
</feature>
<feature type="transmembrane region" description="Helical" evidence="6">
    <location>
        <begin position="146"/>
        <end position="171"/>
    </location>
</feature>
<dbReference type="InterPro" id="IPR017850">
    <property type="entry name" value="Alkaline_phosphatase_core_sf"/>
</dbReference>
<evidence type="ECO:0000256" key="4">
    <source>
        <dbReference type="ARBA" id="ARBA00023136"/>
    </source>
</evidence>
<evidence type="ECO:0000256" key="6">
    <source>
        <dbReference type="SAM" id="Phobius"/>
    </source>
</evidence>
<evidence type="ECO:0000256" key="1">
    <source>
        <dbReference type="ARBA" id="ARBA00004141"/>
    </source>
</evidence>
<keyword evidence="9" id="KW-1185">Reference proteome</keyword>
<sequence>MTSFLYTVIVYPIELLVELLFVFFFKAFDSTGFAIAGISLMVSLLSLPLYHIADQLQKKERDMRIQMQNGIQRIKSTFKGDEQYMILSTFYRQHHYHPAYALRSSVSLLIQVPFFIAAYQFLSHLPHLQAESFLFIKDLGQPDHMFMLGSLPINVLPLIMTLINIAAGAIYTKGFPLRDKVQLYGMAGLFLILLYQSPAGLVFYWTLNNVFSLVKNIFYKMKQPLKVLYVTAVVASVGLTVAILVIKSNFPLSKQLVLFAGCGGIISLPFLVKIVGFIEKRYLSTFSMKRSSVFNVYILSILLLWFLSGIVVPSSLILSSPIEFAFTGTVENPLSYMYHTASFFLGLCVVWPLFLYAMASRKMRGFFSIIFFILSLTAIINLFIFKGDYGLVSKVLLYDEPARLSASLIQTVLPIFITIILSIGTFACIRNGWSKVLTSILTILILTSAGMGVYAAVNIQIAYTAHAKNVAENVDKSTLHEINPVIPLSKTEKNVVVLFLDRAINSFLPIVFEQFPELTEQYRGFVYYPNTVSPGRVTLSGSPPVMGGYEYTPDAMNLRSTERLVDKHNEASLVLPRIFSEAGYRASVFDPPMPNHKWSNDFTAFRPYPEVQVRGLNGVYSYKYKMEHPENELWGPDYESRIIKRRLPMFSFLRTIYPAVRSLLYYEGTYFLMDENTQNTNSFINAYSVLYYLPQLTAIDSAKGSYVFLVNDTPHEPIFLQAPEYVPVVKVTDISNPLQADTYYDQKAQIHYHANVAALRKVGEWLEFLKQEGVYDNTRIIIVADHGNNLKAPVFKDFEQLKEVLAAYHPLFMAKDFYASEEFSTDTQFMTTADVPAMAIKDLPVSTINPFTKNDLFSVIEKDVVNVYSSSSEPNNNRGNTFSFNYSESFSVHDSVFDEANWKHISPK</sequence>
<dbReference type="Gene3D" id="3.40.720.10">
    <property type="entry name" value="Alkaline Phosphatase, subunit A"/>
    <property type="match status" value="1"/>
</dbReference>
<organism evidence="8 9">
    <name type="scientific">Sphaerochaeta associata</name>
    <dbReference type="NCBI Taxonomy" id="1129264"/>
    <lineage>
        <taxon>Bacteria</taxon>
        <taxon>Pseudomonadati</taxon>
        <taxon>Spirochaetota</taxon>
        <taxon>Spirochaetia</taxon>
        <taxon>Spirochaetales</taxon>
        <taxon>Sphaerochaetaceae</taxon>
        <taxon>Sphaerochaeta</taxon>
    </lineage>
</organism>
<dbReference type="PANTHER" id="PTHR12428:SF65">
    <property type="entry name" value="CYTOCHROME C OXIDASE ASSEMBLY PROTEIN COX18, MITOCHONDRIAL"/>
    <property type="match status" value="1"/>
</dbReference>
<keyword evidence="4 6" id="KW-0472">Membrane</keyword>
<comment type="subcellular location">
    <subcellularLocation>
        <location evidence="1 5">Membrane</location>
        <topology evidence="1 5">Multi-pass membrane protein</topology>
    </subcellularLocation>
</comment>
<evidence type="ECO:0000256" key="3">
    <source>
        <dbReference type="ARBA" id="ARBA00022989"/>
    </source>
</evidence>
<name>A0ABY4DBC3_9SPIR</name>
<dbReference type="InterPro" id="IPR001708">
    <property type="entry name" value="YidC/ALB3/OXA1/COX18"/>
</dbReference>
<feature type="transmembrane region" description="Helical" evidence="6">
    <location>
        <begin position="293"/>
        <end position="316"/>
    </location>
</feature>
<keyword evidence="2 5" id="KW-0812">Transmembrane</keyword>
<evidence type="ECO:0000259" key="7">
    <source>
        <dbReference type="Pfam" id="PF02096"/>
    </source>
</evidence>
<evidence type="ECO:0000313" key="8">
    <source>
        <dbReference type="EMBL" id="UOM51574.1"/>
    </source>
</evidence>
<feature type="transmembrane region" description="Helical" evidence="6">
    <location>
        <begin position="32"/>
        <end position="53"/>
    </location>
</feature>
<reference evidence="9" key="1">
    <citation type="journal article" date="2024" name="J Bioinform Genom">
        <title>Complete genome sequence of the type strain bacterium Sphaerochaeta associata GLS2t (VKM B-2742)t.</title>
        <authorList>
            <person name="Troshina O.Y."/>
            <person name="Tepeeva A.N."/>
            <person name="Arzamasceva V.O."/>
            <person name="Whitman W.B."/>
            <person name="Varghese N."/>
            <person name="Shapiro N."/>
            <person name="Woyke T."/>
            <person name="Kripides N.C."/>
            <person name="Vasilenko O.V."/>
        </authorList>
    </citation>
    <scope>NUCLEOTIDE SEQUENCE [LARGE SCALE GENOMIC DNA]</scope>
    <source>
        <strain evidence="9">GLS2T</strain>
    </source>
</reference>
<dbReference type="PANTHER" id="PTHR12428">
    <property type="entry name" value="OXA1"/>
    <property type="match status" value="1"/>
</dbReference>
<dbReference type="Pfam" id="PF02096">
    <property type="entry name" value="60KD_IMP"/>
    <property type="match status" value="1"/>
</dbReference>
<dbReference type="InterPro" id="IPR028055">
    <property type="entry name" value="YidC/Oxa/ALB_C"/>
</dbReference>
<evidence type="ECO:0000256" key="2">
    <source>
        <dbReference type="ARBA" id="ARBA00022692"/>
    </source>
</evidence>
<feature type="transmembrane region" description="Helical" evidence="6">
    <location>
        <begin position="405"/>
        <end position="429"/>
    </location>
</feature>